<feature type="transmembrane region" description="Helical" evidence="1">
    <location>
        <begin position="7"/>
        <end position="25"/>
    </location>
</feature>
<dbReference type="Proteomes" id="UP001644750">
    <property type="component" value="Unassembled WGS sequence"/>
</dbReference>
<protein>
    <submittedName>
        <fullName evidence="2">Uncharacterized protein</fullName>
    </submittedName>
</protein>
<evidence type="ECO:0000313" key="3">
    <source>
        <dbReference type="Proteomes" id="UP001644750"/>
    </source>
</evidence>
<feature type="transmembrane region" description="Helical" evidence="1">
    <location>
        <begin position="82"/>
        <end position="103"/>
    </location>
</feature>
<gene>
    <name evidence="2" type="ORF">G5A72_16190</name>
</gene>
<feature type="non-terminal residue" evidence="2">
    <location>
        <position position="1"/>
    </location>
</feature>
<keyword evidence="1" id="KW-1133">Transmembrane helix</keyword>
<keyword evidence="3" id="KW-1185">Reference proteome</keyword>
<name>A0ABX2I585_ANAHA</name>
<sequence>EMIMHKVGKWFMIIGIAGLLSLLFIEWSRWNLVPLSEKINLVRVSEIYREFHTEFIEGGIATFSIFALFAAPSLVRWDSRSAINVSLLLLAIIADVAGIIAVITRGEIFENYVIVIVLSMCIYVKIILEMIQKLYHWITTESEENHYDIVKMTFIWTIIAFIIGKIW</sequence>
<dbReference type="EMBL" id="JAAITB010000062">
    <property type="protein sequence ID" value="NSJ81086.1"/>
    <property type="molecule type" value="Genomic_DNA"/>
</dbReference>
<organism evidence="2 3">
    <name type="scientific">Anaerostipes hadrus</name>
    <dbReference type="NCBI Taxonomy" id="649756"/>
    <lineage>
        <taxon>Bacteria</taxon>
        <taxon>Bacillati</taxon>
        <taxon>Bacillota</taxon>
        <taxon>Clostridia</taxon>
        <taxon>Lachnospirales</taxon>
        <taxon>Lachnospiraceae</taxon>
        <taxon>Anaerostipes</taxon>
    </lineage>
</organism>
<evidence type="ECO:0000256" key="1">
    <source>
        <dbReference type="SAM" id="Phobius"/>
    </source>
</evidence>
<dbReference type="RefSeq" id="WP_173751696.1">
    <property type="nucleotide sequence ID" value="NZ_JAAIQC010000068.1"/>
</dbReference>
<keyword evidence="1" id="KW-0472">Membrane</keyword>
<reference evidence="2 3" key="1">
    <citation type="journal article" date="2020" name="Cell Host Microbe">
        <title>Functional and Genomic Variation between Human-Derived Isolates of Lachnospiraceae Reveals Inter- and Intra-Species Diversity.</title>
        <authorList>
            <person name="Sorbara M.T."/>
            <person name="Littmann E.R."/>
            <person name="Fontana E."/>
            <person name="Moody T.U."/>
            <person name="Kohout C.E."/>
            <person name="Gjonbalaj M."/>
            <person name="Eaton V."/>
            <person name="Seok R."/>
            <person name="Leiner I.M."/>
            <person name="Pamer E.G."/>
        </authorList>
    </citation>
    <scope>NUCLEOTIDE SEQUENCE [LARGE SCALE GENOMIC DNA]</scope>
    <source>
        <strain evidence="2 3">MSK.14.57</strain>
    </source>
</reference>
<evidence type="ECO:0000313" key="2">
    <source>
        <dbReference type="EMBL" id="NSJ81086.1"/>
    </source>
</evidence>
<keyword evidence="1" id="KW-0812">Transmembrane</keyword>
<proteinExistence type="predicted"/>
<feature type="transmembrane region" description="Helical" evidence="1">
    <location>
        <begin position="55"/>
        <end position="75"/>
    </location>
</feature>
<accession>A0ABX2I585</accession>
<feature type="transmembrane region" description="Helical" evidence="1">
    <location>
        <begin position="109"/>
        <end position="128"/>
    </location>
</feature>
<comment type="caution">
    <text evidence="2">The sequence shown here is derived from an EMBL/GenBank/DDBJ whole genome shotgun (WGS) entry which is preliminary data.</text>
</comment>